<reference evidence="1 2" key="1">
    <citation type="submission" date="2018-10" db="EMBL/GenBank/DDBJ databases">
        <title>Genomic Encyclopedia of Archaeal and Bacterial Type Strains, Phase II (KMG-II): from individual species to whole genera.</title>
        <authorList>
            <person name="Goeker M."/>
        </authorList>
    </citation>
    <scope>NUCLEOTIDE SEQUENCE [LARGE SCALE GENOMIC DNA]</scope>
    <source>
        <strain evidence="1 2">RP-AC37</strain>
    </source>
</reference>
<keyword evidence="2" id="KW-1185">Reference proteome</keyword>
<evidence type="ECO:0000313" key="1">
    <source>
        <dbReference type="EMBL" id="RKS72806.1"/>
    </source>
</evidence>
<gene>
    <name evidence="1" type="ORF">CLV35_3057</name>
</gene>
<dbReference type="EMBL" id="RBWV01000013">
    <property type="protein sequence ID" value="RKS72806.1"/>
    <property type="molecule type" value="Genomic_DNA"/>
</dbReference>
<sequence>MDPHPALHRTFLVAECNASDLIDFYNQYSRLELPQVGPSLVVPVGRIEGGVTVMDGQPRAGQCTVDVDVSGPR</sequence>
<organism evidence="1 2">
    <name type="scientific">Motilibacter peucedani</name>
    <dbReference type="NCBI Taxonomy" id="598650"/>
    <lineage>
        <taxon>Bacteria</taxon>
        <taxon>Bacillati</taxon>
        <taxon>Actinomycetota</taxon>
        <taxon>Actinomycetes</taxon>
        <taxon>Motilibacterales</taxon>
        <taxon>Motilibacteraceae</taxon>
        <taxon>Motilibacter</taxon>
    </lineage>
</organism>
<dbReference type="InParanoid" id="A0A420XNF1"/>
<protein>
    <submittedName>
        <fullName evidence="1">Uncharacterized protein</fullName>
    </submittedName>
</protein>
<dbReference type="AlphaFoldDB" id="A0A420XNF1"/>
<proteinExistence type="predicted"/>
<dbReference type="Proteomes" id="UP000281955">
    <property type="component" value="Unassembled WGS sequence"/>
</dbReference>
<name>A0A420XNF1_9ACTN</name>
<evidence type="ECO:0000313" key="2">
    <source>
        <dbReference type="Proteomes" id="UP000281955"/>
    </source>
</evidence>
<accession>A0A420XNF1</accession>
<comment type="caution">
    <text evidence="1">The sequence shown here is derived from an EMBL/GenBank/DDBJ whole genome shotgun (WGS) entry which is preliminary data.</text>
</comment>